<protein>
    <submittedName>
        <fullName evidence="1">Uncharacterized protein</fullName>
    </submittedName>
</protein>
<sequence length="64" mass="7051">MITNGDKVIMNEKYHVTEKNKNKVFLVSSSPFEVCGQMCVMLEGYTGCYALDGLKKVKGGTEDA</sequence>
<keyword evidence="2" id="KW-1185">Reference proteome</keyword>
<dbReference type="Proteomes" id="UP000446866">
    <property type="component" value="Unassembled WGS sequence"/>
</dbReference>
<dbReference type="RefSeq" id="WP_160202071.1">
    <property type="nucleotide sequence ID" value="NZ_QXWK01000015.1"/>
</dbReference>
<evidence type="ECO:0000313" key="1">
    <source>
        <dbReference type="EMBL" id="NBH61787.1"/>
    </source>
</evidence>
<proteinExistence type="predicted"/>
<dbReference type="AlphaFoldDB" id="A0A845QM68"/>
<reference evidence="1 2" key="1">
    <citation type="submission" date="2018-08" db="EMBL/GenBank/DDBJ databases">
        <title>Murine metabolic-syndrome-specific gut microbial biobank.</title>
        <authorList>
            <person name="Liu C."/>
        </authorList>
    </citation>
    <scope>NUCLEOTIDE SEQUENCE [LARGE SCALE GENOMIC DNA]</scope>
    <source>
        <strain evidence="1 2">28</strain>
    </source>
</reference>
<accession>A0A845QM68</accession>
<gene>
    <name evidence="1" type="ORF">D0435_08995</name>
</gene>
<dbReference type="EMBL" id="QXWK01000015">
    <property type="protein sequence ID" value="NBH61787.1"/>
    <property type="molecule type" value="Genomic_DNA"/>
</dbReference>
<organism evidence="1 2">
    <name type="scientific">Anaerotruncus colihominis</name>
    <dbReference type="NCBI Taxonomy" id="169435"/>
    <lineage>
        <taxon>Bacteria</taxon>
        <taxon>Bacillati</taxon>
        <taxon>Bacillota</taxon>
        <taxon>Clostridia</taxon>
        <taxon>Eubacteriales</taxon>
        <taxon>Oscillospiraceae</taxon>
        <taxon>Anaerotruncus</taxon>
    </lineage>
</organism>
<name>A0A845QM68_9FIRM</name>
<comment type="caution">
    <text evidence="1">The sequence shown here is derived from an EMBL/GenBank/DDBJ whole genome shotgun (WGS) entry which is preliminary data.</text>
</comment>
<evidence type="ECO:0000313" key="2">
    <source>
        <dbReference type="Proteomes" id="UP000446866"/>
    </source>
</evidence>